<gene>
    <name evidence="2" type="ORF">AMECASPLE_010783</name>
</gene>
<comment type="caution">
    <text evidence="2">The sequence shown here is derived from an EMBL/GenBank/DDBJ whole genome shotgun (WGS) entry which is preliminary data.</text>
</comment>
<feature type="compositionally biased region" description="Basic residues" evidence="1">
    <location>
        <begin position="156"/>
        <end position="165"/>
    </location>
</feature>
<sequence>MSYQKIIATAFPLVASMENIQDGFQTSGFFLFNREAFPEITFVPATVTDRPNLDPTLVPEQHSPPTKNEVLSHGTQRSAPEIPQLHGNSCPVSLPLESPTSSGDTRFKPNLVELCSFTKAGPREKTQNRKKISSAIPTDSPVKQRIERETEQSQHGMKKTLASKR</sequence>
<evidence type="ECO:0000313" key="2">
    <source>
        <dbReference type="EMBL" id="MEQ2279560.1"/>
    </source>
</evidence>
<proteinExistence type="predicted"/>
<keyword evidence="3" id="KW-1185">Reference proteome</keyword>
<organism evidence="2 3">
    <name type="scientific">Ameca splendens</name>
    <dbReference type="NCBI Taxonomy" id="208324"/>
    <lineage>
        <taxon>Eukaryota</taxon>
        <taxon>Metazoa</taxon>
        <taxon>Chordata</taxon>
        <taxon>Craniata</taxon>
        <taxon>Vertebrata</taxon>
        <taxon>Euteleostomi</taxon>
        <taxon>Actinopterygii</taxon>
        <taxon>Neopterygii</taxon>
        <taxon>Teleostei</taxon>
        <taxon>Neoteleostei</taxon>
        <taxon>Acanthomorphata</taxon>
        <taxon>Ovalentaria</taxon>
        <taxon>Atherinomorphae</taxon>
        <taxon>Cyprinodontiformes</taxon>
        <taxon>Goodeidae</taxon>
        <taxon>Ameca</taxon>
    </lineage>
</organism>
<feature type="region of interest" description="Disordered" evidence="1">
    <location>
        <begin position="51"/>
        <end position="165"/>
    </location>
</feature>
<name>A0ABV0XDN4_9TELE</name>
<dbReference type="Proteomes" id="UP001469553">
    <property type="component" value="Unassembled WGS sequence"/>
</dbReference>
<evidence type="ECO:0000256" key="1">
    <source>
        <dbReference type="SAM" id="MobiDB-lite"/>
    </source>
</evidence>
<accession>A0ABV0XDN4</accession>
<feature type="compositionally biased region" description="Basic and acidic residues" evidence="1">
    <location>
        <begin position="142"/>
        <end position="152"/>
    </location>
</feature>
<protein>
    <submittedName>
        <fullName evidence="2">Uncharacterized protein</fullName>
    </submittedName>
</protein>
<reference evidence="2 3" key="1">
    <citation type="submission" date="2021-06" db="EMBL/GenBank/DDBJ databases">
        <authorList>
            <person name="Palmer J.M."/>
        </authorList>
    </citation>
    <scope>NUCLEOTIDE SEQUENCE [LARGE SCALE GENOMIC DNA]</scope>
    <source>
        <strain evidence="2 3">AS_MEX2019</strain>
        <tissue evidence="2">Muscle</tissue>
    </source>
</reference>
<evidence type="ECO:0000313" key="3">
    <source>
        <dbReference type="Proteomes" id="UP001469553"/>
    </source>
</evidence>
<dbReference type="EMBL" id="JAHRIP010000632">
    <property type="protein sequence ID" value="MEQ2279560.1"/>
    <property type="molecule type" value="Genomic_DNA"/>
</dbReference>